<gene>
    <name evidence="1" type="ORF">SPI02_01700</name>
</gene>
<dbReference type="Proteomes" id="UP000321736">
    <property type="component" value="Unassembled WGS sequence"/>
</dbReference>
<dbReference type="RefSeq" id="WP_231917532.1">
    <property type="nucleotide sequence ID" value="NZ_BKAR01000002.1"/>
</dbReference>
<reference evidence="1 2" key="1">
    <citation type="submission" date="2019-07" db="EMBL/GenBank/DDBJ databases">
        <title>Whole genome shotgun sequence of Staphylococcus piscifermentans NBRC 109625.</title>
        <authorList>
            <person name="Hosoyama A."/>
            <person name="Uohara A."/>
            <person name="Ohji S."/>
            <person name="Ichikawa N."/>
        </authorList>
    </citation>
    <scope>NUCLEOTIDE SEQUENCE [LARGE SCALE GENOMIC DNA]</scope>
    <source>
        <strain evidence="1 2">NBRC 109625</strain>
    </source>
</reference>
<sequence length="123" mass="14625">MSQHTKEKLWSEYKYEVMWHSQKHYNQIREEMKAQLTEDGLKSLIDEALAIEPQKGSMLNTFDHMWGYFKKEATDTEKEQHQKLKENFQSDKATQTDLLQFICTLAEKYQGKYLLDSSILKKA</sequence>
<protein>
    <submittedName>
        <fullName evidence="1">Uncharacterized protein</fullName>
    </submittedName>
</protein>
<organism evidence="1 2">
    <name type="scientific">Staphylococcus piscifermentans</name>
    <dbReference type="NCBI Taxonomy" id="70258"/>
    <lineage>
        <taxon>Bacteria</taxon>
        <taxon>Bacillati</taxon>
        <taxon>Bacillota</taxon>
        <taxon>Bacilli</taxon>
        <taxon>Bacillales</taxon>
        <taxon>Staphylococcaceae</taxon>
        <taxon>Staphylococcus</taxon>
    </lineage>
</organism>
<evidence type="ECO:0000313" key="1">
    <source>
        <dbReference type="EMBL" id="GEP83585.1"/>
    </source>
</evidence>
<dbReference type="Pfam" id="PF08349">
    <property type="entry name" value="DUF1722"/>
    <property type="match status" value="1"/>
</dbReference>
<keyword evidence="2" id="KW-1185">Reference proteome</keyword>
<proteinExistence type="predicted"/>
<dbReference type="EMBL" id="BKAR01000002">
    <property type="protein sequence ID" value="GEP83585.1"/>
    <property type="molecule type" value="Genomic_DNA"/>
</dbReference>
<evidence type="ECO:0000313" key="2">
    <source>
        <dbReference type="Proteomes" id="UP000321736"/>
    </source>
</evidence>
<dbReference type="InterPro" id="IPR013560">
    <property type="entry name" value="DUF1722"/>
</dbReference>
<dbReference type="AlphaFoldDB" id="A0A239TIG3"/>
<accession>A0A239TIG3</accession>
<comment type="caution">
    <text evidence="1">The sequence shown here is derived from an EMBL/GenBank/DDBJ whole genome shotgun (WGS) entry which is preliminary data.</text>
</comment>
<name>A0A239TIG3_9STAP</name>